<dbReference type="EMBL" id="ML994688">
    <property type="protein sequence ID" value="KAF2177450.1"/>
    <property type="molecule type" value="Genomic_DNA"/>
</dbReference>
<organism evidence="1 2">
    <name type="scientific">Zopfia rhizophila CBS 207.26</name>
    <dbReference type="NCBI Taxonomy" id="1314779"/>
    <lineage>
        <taxon>Eukaryota</taxon>
        <taxon>Fungi</taxon>
        <taxon>Dikarya</taxon>
        <taxon>Ascomycota</taxon>
        <taxon>Pezizomycotina</taxon>
        <taxon>Dothideomycetes</taxon>
        <taxon>Dothideomycetes incertae sedis</taxon>
        <taxon>Zopfiaceae</taxon>
        <taxon>Zopfia</taxon>
    </lineage>
</organism>
<keyword evidence="2" id="KW-1185">Reference proteome</keyword>
<gene>
    <name evidence="1" type="ORF">K469DRAFT_755104</name>
</gene>
<accession>A0A6A6DHM0</accession>
<dbReference type="AlphaFoldDB" id="A0A6A6DHM0"/>
<dbReference type="Proteomes" id="UP000800200">
    <property type="component" value="Unassembled WGS sequence"/>
</dbReference>
<proteinExistence type="predicted"/>
<protein>
    <submittedName>
        <fullName evidence="1">Uncharacterized protein</fullName>
    </submittedName>
</protein>
<name>A0A6A6DHM0_9PEZI</name>
<sequence>MPSPTSPFFKLPSELRDHIYHICFLGYEYVFQEQTVDFHVKYGTLVHGRGRLSWMFSSKQFLSEALTQFYREAQLSSYHNFSCGAPRCRYPTLTVSRFEKLDLSFFLDVKTIEADDGTKRAKVVPDRKYLDFDPGLRLMLKILEGQKSCLKDLTIRVEMGLDDMAEEPEYRPFPSPDTVQGWEIDLSYLKAFGTELGRVEFILCESTISTYRGAEDVQAYIIVVPLVQRELERLSKAMVGGRGWNIEDRISRDTYWHLEARPDLHGEKKGSAEHTGLKSWRNLSYSDKGCLHRPLPSTSDGTMEWICDTTGRRISVRAPKMPWDESPPS</sequence>
<evidence type="ECO:0000313" key="1">
    <source>
        <dbReference type="EMBL" id="KAF2177450.1"/>
    </source>
</evidence>
<dbReference type="OrthoDB" id="3799620at2759"/>
<reference evidence="1" key="1">
    <citation type="journal article" date="2020" name="Stud. Mycol.">
        <title>101 Dothideomycetes genomes: a test case for predicting lifestyles and emergence of pathogens.</title>
        <authorList>
            <person name="Haridas S."/>
            <person name="Albert R."/>
            <person name="Binder M."/>
            <person name="Bloem J."/>
            <person name="Labutti K."/>
            <person name="Salamov A."/>
            <person name="Andreopoulos B."/>
            <person name="Baker S."/>
            <person name="Barry K."/>
            <person name="Bills G."/>
            <person name="Bluhm B."/>
            <person name="Cannon C."/>
            <person name="Castanera R."/>
            <person name="Culley D."/>
            <person name="Daum C."/>
            <person name="Ezra D."/>
            <person name="Gonzalez J."/>
            <person name="Henrissat B."/>
            <person name="Kuo A."/>
            <person name="Liang C."/>
            <person name="Lipzen A."/>
            <person name="Lutzoni F."/>
            <person name="Magnuson J."/>
            <person name="Mondo S."/>
            <person name="Nolan M."/>
            <person name="Ohm R."/>
            <person name="Pangilinan J."/>
            <person name="Park H.-J."/>
            <person name="Ramirez L."/>
            <person name="Alfaro M."/>
            <person name="Sun H."/>
            <person name="Tritt A."/>
            <person name="Yoshinaga Y."/>
            <person name="Zwiers L.-H."/>
            <person name="Turgeon B."/>
            <person name="Goodwin S."/>
            <person name="Spatafora J."/>
            <person name="Crous P."/>
            <person name="Grigoriev I."/>
        </authorList>
    </citation>
    <scope>NUCLEOTIDE SEQUENCE</scope>
    <source>
        <strain evidence="1">CBS 207.26</strain>
    </source>
</reference>
<evidence type="ECO:0000313" key="2">
    <source>
        <dbReference type="Proteomes" id="UP000800200"/>
    </source>
</evidence>